<evidence type="ECO:0000256" key="2">
    <source>
        <dbReference type="ARBA" id="ARBA00023027"/>
    </source>
</evidence>
<dbReference type="Pfam" id="PF02826">
    <property type="entry name" value="2-Hacid_dh_C"/>
    <property type="match status" value="1"/>
</dbReference>
<sequence>MVTSTIPIDCGGVDAILDKLDRSRELPKFKLSRYAGVFGPHMAEYVIGSIIARERSFHLLKKDQEKCEWNRPLRSEYRLLSTLSIGILGAGDIGLEIARVCKAFGMTVWGLVRHNLPPEKRSQYINHYRQMSMLPELLENCDYVCNVLPSTKQTIGLLNGNVLESCKAKKSVFINVGRGNIITEESLVNAMK</sequence>
<protein>
    <submittedName>
        <fullName evidence="5">D-3-phosphoglycerate dehydrogenase-like</fullName>
    </submittedName>
</protein>
<evidence type="ECO:0000313" key="4">
    <source>
        <dbReference type="Proteomes" id="UP000694865"/>
    </source>
</evidence>
<keyword evidence="4" id="KW-1185">Reference proteome</keyword>
<dbReference type="SUPFAM" id="SSF51735">
    <property type="entry name" value="NAD(P)-binding Rossmann-fold domains"/>
    <property type="match status" value="1"/>
</dbReference>
<dbReference type="Gene3D" id="3.40.50.720">
    <property type="entry name" value="NAD(P)-binding Rossmann-like Domain"/>
    <property type="match status" value="2"/>
</dbReference>
<dbReference type="PANTHER" id="PTHR43333">
    <property type="entry name" value="2-HACID_DH_C DOMAIN-CONTAINING PROTEIN"/>
    <property type="match status" value="1"/>
</dbReference>
<dbReference type="RefSeq" id="XP_006822268.1">
    <property type="nucleotide sequence ID" value="XM_006822205.1"/>
</dbReference>
<evidence type="ECO:0000313" key="5">
    <source>
        <dbReference type="RefSeq" id="XP_006822268.1"/>
    </source>
</evidence>
<dbReference type="PANTHER" id="PTHR43333:SF1">
    <property type="entry name" value="D-ISOMER SPECIFIC 2-HYDROXYACID DEHYDROGENASE NAD-BINDING DOMAIN-CONTAINING PROTEIN"/>
    <property type="match status" value="1"/>
</dbReference>
<dbReference type="GeneID" id="102806018"/>
<gene>
    <name evidence="5" type="primary">LOC102806018</name>
</gene>
<evidence type="ECO:0000256" key="1">
    <source>
        <dbReference type="ARBA" id="ARBA00023002"/>
    </source>
</evidence>
<keyword evidence="1" id="KW-0560">Oxidoreductase</keyword>
<feature type="domain" description="D-isomer specific 2-hydroxyacid dehydrogenase NAD-binding" evidence="3">
    <location>
        <begin position="48"/>
        <end position="192"/>
    </location>
</feature>
<keyword evidence="2" id="KW-0520">NAD</keyword>
<dbReference type="InterPro" id="IPR036291">
    <property type="entry name" value="NAD(P)-bd_dom_sf"/>
</dbReference>
<organism evidence="4 5">
    <name type="scientific">Saccoglossus kowalevskii</name>
    <name type="common">Acorn worm</name>
    <dbReference type="NCBI Taxonomy" id="10224"/>
    <lineage>
        <taxon>Eukaryota</taxon>
        <taxon>Metazoa</taxon>
        <taxon>Hemichordata</taxon>
        <taxon>Enteropneusta</taxon>
        <taxon>Harrimaniidae</taxon>
        <taxon>Saccoglossus</taxon>
    </lineage>
</organism>
<evidence type="ECO:0000259" key="3">
    <source>
        <dbReference type="Pfam" id="PF02826"/>
    </source>
</evidence>
<dbReference type="Proteomes" id="UP000694865">
    <property type="component" value="Unplaced"/>
</dbReference>
<proteinExistence type="predicted"/>
<reference evidence="5" key="1">
    <citation type="submission" date="2025-08" db="UniProtKB">
        <authorList>
            <consortium name="RefSeq"/>
        </authorList>
    </citation>
    <scope>IDENTIFICATION</scope>
    <source>
        <tissue evidence="5">Testes</tissue>
    </source>
</reference>
<name>A0ABM0MQH7_SACKO</name>
<accession>A0ABM0MQH7</accession>
<dbReference type="InterPro" id="IPR006140">
    <property type="entry name" value="D-isomer_DH_NAD-bd"/>
</dbReference>